<evidence type="ECO:0000313" key="3">
    <source>
        <dbReference type="Proteomes" id="UP000001292"/>
    </source>
</evidence>
<protein>
    <submittedName>
        <fullName evidence="2">GM12890</fullName>
    </submittedName>
</protein>
<keyword evidence="3" id="KW-1185">Reference proteome</keyword>
<sequence>MADTAKDKDVIDQEDVEVEEEETTTTTTTTKKTSQWHKTRTTKVSTNVCTYFPSEQEILGRNGSTTKRVPSFKRQEDEAFPGRCV</sequence>
<feature type="region of interest" description="Disordered" evidence="1">
    <location>
        <begin position="1"/>
        <end position="30"/>
    </location>
</feature>
<feature type="region of interest" description="Disordered" evidence="1">
    <location>
        <begin position="61"/>
        <end position="85"/>
    </location>
</feature>
<dbReference type="HOGENOM" id="CLU_2515071_0_0_1"/>
<evidence type="ECO:0000256" key="1">
    <source>
        <dbReference type="SAM" id="MobiDB-lite"/>
    </source>
</evidence>
<accession>B4HZS9</accession>
<evidence type="ECO:0000313" key="2">
    <source>
        <dbReference type="EMBL" id="EDW53536.1"/>
    </source>
</evidence>
<proteinExistence type="predicted"/>
<dbReference type="Proteomes" id="UP000001292">
    <property type="component" value="Unassembled WGS sequence"/>
</dbReference>
<feature type="compositionally biased region" description="Acidic residues" evidence="1">
    <location>
        <begin position="12"/>
        <end position="23"/>
    </location>
</feature>
<dbReference type="OMA" id="NVCTYFP"/>
<reference evidence="2 3" key="1">
    <citation type="journal article" date="2007" name="Nature">
        <title>Evolution of genes and genomes on the Drosophila phylogeny.</title>
        <authorList>
            <consortium name="Drosophila 12 Genomes Consortium"/>
            <person name="Clark A.G."/>
            <person name="Eisen M.B."/>
            <person name="Smith D.R."/>
            <person name="Bergman C.M."/>
            <person name="Oliver B."/>
            <person name="Markow T.A."/>
            <person name="Kaufman T.C."/>
            <person name="Kellis M."/>
            <person name="Gelbart W."/>
            <person name="Iyer V.N."/>
            <person name="Pollard D.A."/>
            <person name="Sackton T.B."/>
            <person name="Larracuente A.M."/>
            <person name="Singh N.D."/>
            <person name="Abad J.P."/>
            <person name="Abt D.N."/>
            <person name="Adryan B."/>
            <person name="Aguade M."/>
            <person name="Akashi H."/>
            <person name="Anderson W.W."/>
            <person name="Aquadro C.F."/>
            <person name="Ardell D.H."/>
            <person name="Arguello R."/>
            <person name="Artieri C.G."/>
            <person name="Barbash D.A."/>
            <person name="Barker D."/>
            <person name="Barsanti P."/>
            <person name="Batterham P."/>
            <person name="Batzoglou S."/>
            <person name="Begun D."/>
            <person name="Bhutkar A."/>
            <person name="Blanco E."/>
            <person name="Bosak S.A."/>
            <person name="Bradley R.K."/>
            <person name="Brand A.D."/>
            <person name="Brent M.R."/>
            <person name="Brooks A.N."/>
            <person name="Brown R.H."/>
            <person name="Butlin R.K."/>
            <person name="Caggese C."/>
            <person name="Calvi B.R."/>
            <person name="Bernardo de Carvalho A."/>
            <person name="Caspi A."/>
            <person name="Castrezana S."/>
            <person name="Celniker S.E."/>
            <person name="Chang J.L."/>
            <person name="Chapple C."/>
            <person name="Chatterji S."/>
            <person name="Chinwalla A."/>
            <person name="Civetta A."/>
            <person name="Clifton S.W."/>
            <person name="Comeron J.M."/>
            <person name="Costello J.C."/>
            <person name="Coyne J.A."/>
            <person name="Daub J."/>
            <person name="David R.G."/>
            <person name="Delcher A.L."/>
            <person name="Delehaunty K."/>
            <person name="Do C.B."/>
            <person name="Ebling H."/>
            <person name="Edwards K."/>
            <person name="Eickbush T."/>
            <person name="Evans J.D."/>
            <person name="Filipski A."/>
            <person name="Findeiss S."/>
            <person name="Freyhult E."/>
            <person name="Fulton L."/>
            <person name="Fulton R."/>
            <person name="Garcia A.C."/>
            <person name="Gardiner A."/>
            <person name="Garfield D.A."/>
            <person name="Garvin B.E."/>
            <person name="Gibson G."/>
            <person name="Gilbert D."/>
            <person name="Gnerre S."/>
            <person name="Godfrey J."/>
            <person name="Good R."/>
            <person name="Gotea V."/>
            <person name="Gravely B."/>
            <person name="Greenberg A.J."/>
            <person name="Griffiths-Jones S."/>
            <person name="Gross S."/>
            <person name="Guigo R."/>
            <person name="Gustafson E.A."/>
            <person name="Haerty W."/>
            <person name="Hahn M.W."/>
            <person name="Halligan D.L."/>
            <person name="Halpern A.L."/>
            <person name="Halter G.M."/>
            <person name="Han M.V."/>
            <person name="Heger A."/>
            <person name="Hillier L."/>
            <person name="Hinrichs A.S."/>
            <person name="Holmes I."/>
            <person name="Hoskins R.A."/>
            <person name="Hubisz M.J."/>
            <person name="Hultmark D."/>
            <person name="Huntley M.A."/>
            <person name="Jaffe D.B."/>
            <person name="Jagadeeshan S."/>
            <person name="Jeck W.R."/>
            <person name="Johnson J."/>
            <person name="Jones C.D."/>
            <person name="Jordan W.C."/>
            <person name="Karpen G.H."/>
            <person name="Kataoka E."/>
            <person name="Keightley P.D."/>
            <person name="Kheradpour P."/>
            <person name="Kirkness E.F."/>
            <person name="Koerich L.B."/>
            <person name="Kristiansen K."/>
            <person name="Kudrna D."/>
            <person name="Kulathinal R.J."/>
            <person name="Kumar S."/>
            <person name="Kwok R."/>
            <person name="Lander E."/>
            <person name="Langley C.H."/>
            <person name="Lapoint R."/>
            <person name="Lazzaro B.P."/>
            <person name="Lee S.J."/>
            <person name="Levesque L."/>
            <person name="Li R."/>
            <person name="Lin C.F."/>
            <person name="Lin M.F."/>
            <person name="Lindblad-Toh K."/>
            <person name="Llopart A."/>
            <person name="Long M."/>
            <person name="Low L."/>
            <person name="Lozovsky E."/>
            <person name="Lu J."/>
            <person name="Luo M."/>
            <person name="Machado C.A."/>
            <person name="Makalowski W."/>
            <person name="Marzo M."/>
            <person name="Matsuda M."/>
            <person name="Matzkin L."/>
            <person name="McAllister B."/>
            <person name="McBride C.S."/>
            <person name="McKernan B."/>
            <person name="McKernan K."/>
            <person name="Mendez-Lago M."/>
            <person name="Minx P."/>
            <person name="Mollenhauer M.U."/>
            <person name="Montooth K."/>
            <person name="Mount S.M."/>
            <person name="Mu X."/>
            <person name="Myers E."/>
            <person name="Negre B."/>
            <person name="Newfeld S."/>
            <person name="Nielsen R."/>
            <person name="Noor M.A."/>
            <person name="O'Grady P."/>
            <person name="Pachter L."/>
            <person name="Papaceit M."/>
            <person name="Parisi M.J."/>
            <person name="Parisi M."/>
            <person name="Parts L."/>
            <person name="Pedersen J.S."/>
            <person name="Pesole G."/>
            <person name="Phillippy A.M."/>
            <person name="Ponting C.P."/>
            <person name="Pop M."/>
            <person name="Porcelli D."/>
            <person name="Powell J.R."/>
            <person name="Prohaska S."/>
            <person name="Pruitt K."/>
            <person name="Puig M."/>
            <person name="Quesneville H."/>
            <person name="Ram K.R."/>
            <person name="Rand D."/>
            <person name="Rasmussen M.D."/>
            <person name="Reed L.K."/>
            <person name="Reenan R."/>
            <person name="Reily A."/>
            <person name="Remington K.A."/>
            <person name="Rieger T.T."/>
            <person name="Ritchie M.G."/>
            <person name="Robin C."/>
            <person name="Rogers Y.H."/>
            <person name="Rohde C."/>
            <person name="Rozas J."/>
            <person name="Rubenfield M.J."/>
            <person name="Ruiz A."/>
            <person name="Russo S."/>
            <person name="Salzberg S.L."/>
            <person name="Sanchez-Gracia A."/>
            <person name="Saranga D.J."/>
            <person name="Sato H."/>
            <person name="Schaeffer S.W."/>
            <person name="Schatz M.C."/>
            <person name="Schlenke T."/>
            <person name="Schwartz R."/>
            <person name="Segarra C."/>
            <person name="Singh R.S."/>
            <person name="Sirot L."/>
            <person name="Sirota M."/>
            <person name="Sisneros N.B."/>
            <person name="Smith C.D."/>
            <person name="Smith T.F."/>
            <person name="Spieth J."/>
            <person name="Stage D.E."/>
            <person name="Stark A."/>
            <person name="Stephan W."/>
            <person name="Strausberg R.L."/>
            <person name="Strempel S."/>
            <person name="Sturgill D."/>
            <person name="Sutton G."/>
            <person name="Sutton G.G."/>
            <person name="Tao W."/>
            <person name="Teichmann S."/>
            <person name="Tobari Y.N."/>
            <person name="Tomimura Y."/>
            <person name="Tsolas J.M."/>
            <person name="Valente V.L."/>
            <person name="Venter E."/>
            <person name="Venter J.C."/>
            <person name="Vicario S."/>
            <person name="Vieira F.G."/>
            <person name="Vilella A.J."/>
            <person name="Villasante A."/>
            <person name="Walenz B."/>
            <person name="Wang J."/>
            <person name="Wasserman M."/>
            <person name="Watts T."/>
            <person name="Wilson D."/>
            <person name="Wilson R.K."/>
            <person name="Wing R.A."/>
            <person name="Wolfner M.F."/>
            <person name="Wong A."/>
            <person name="Wong G.K."/>
            <person name="Wu C.I."/>
            <person name="Wu G."/>
            <person name="Yamamoto D."/>
            <person name="Yang H.P."/>
            <person name="Yang S.P."/>
            <person name="Yorke J.A."/>
            <person name="Yoshida K."/>
            <person name="Zdobnov E."/>
            <person name="Zhang P."/>
            <person name="Zhang Y."/>
            <person name="Zimin A.V."/>
            <person name="Baldwin J."/>
            <person name="Abdouelleil A."/>
            <person name="Abdulkadir J."/>
            <person name="Abebe A."/>
            <person name="Abera B."/>
            <person name="Abreu J."/>
            <person name="Acer S.C."/>
            <person name="Aftuck L."/>
            <person name="Alexander A."/>
            <person name="An P."/>
            <person name="Anderson E."/>
            <person name="Anderson S."/>
            <person name="Arachi H."/>
            <person name="Azer M."/>
            <person name="Bachantsang P."/>
            <person name="Barry A."/>
            <person name="Bayul T."/>
            <person name="Berlin A."/>
            <person name="Bessette D."/>
            <person name="Bloom T."/>
            <person name="Blye J."/>
            <person name="Boguslavskiy L."/>
            <person name="Bonnet C."/>
            <person name="Boukhgalter B."/>
            <person name="Bourzgui I."/>
            <person name="Brown A."/>
            <person name="Cahill P."/>
            <person name="Channer S."/>
            <person name="Cheshatsang Y."/>
            <person name="Chuda L."/>
            <person name="Citroen M."/>
            <person name="Collymore A."/>
            <person name="Cooke P."/>
            <person name="Costello M."/>
            <person name="D'Aco K."/>
            <person name="Daza R."/>
            <person name="De Haan G."/>
            <person name="DeGray S."/>
            <person name="DeMaso C."/>
            <person name="Dhargay N."/>
            <person name="Dooley K."/>
            <person name="Dooley E."/>
            <person name="Doricent M."/>
            <person name="Dorje P."/>
            <person name="Dorjee K."/>
            <person name="Dupes A."/>
            <person name="Elong R."/>
            <person name="Falk J."/>
            <person name="Farina A."/>
            <person name="Faro S."/>
            <person name="Ferguson D."/>
            <person name="Fisher S."/>
            <person name="Foley C.D."/>
            <person name="Franke A."/>
            <person name="Friedrich D."/>
            <person name="Gadbois L."/>
            <person name="Gearin G."/>
            <person name="Gearin C.R."/>
            <person name="Giannoukos G."/>
            <person name="Goode T."/>
            <person name="Graham J."/>
            <person name="Grandbois E."/>
            <person name="Grewal S."/>
            <person name="Gyaltsen K."/>
            <person name="Hafez N."/>
            <person name="Hagos B."/>
            <person name="Hall J."/>
            <person name="Henson C."/>
            <person name="Hollinger A."/>
            <person name="Honan T."/>
            <person name="Huard M.D."/>
            <person name="Hughes L."/>
            <person name="Hurhula B."/>
            <person name="Husby M.E."/>
            <person name="Kamat A."/>
            <person name="Kanga B."/>
            <person name="Kashin S."/>
            <person name="Khazanovich D."/>
            <person name="Kisner P."/>
            <person name="Lance K."/>
            <person name="Lara M."/>
            <person name="Lee W."/>
            <person name="Lennon N."/>
            <person name="Letendre F."/>
            <person name="LeVine R."/>
            <person name="Lipovsky A."/>
            <person name="Liu X."/>
            <person name="Liu J."/>
            <person name="Liu S."/>
            <person name="Lokyitsang T."/>
            <person name="Lokyitsang Y."/>
            <person name="Lubonja R."/>
            <person name="Lui A."/>
            <person name="MacDonald P."/>
            <person name="Magnisalis V."/>
            <person name="Maru K."/>
            <person name="Matthews C."/>
            <person name="McCusker W."/>
            <person name="McDonough S."/>
            <person name="Mehta T."/>
            <person name="Meldrim J."/>
            <person name="Meneus L."/>
            <person name="Mihai O."/>
            <person name="Mihalev A."/>
            <person name="Mihova T."/>
            <person name="Mittelman R."/>
            <person name="Mlenga V."/>
            <person name="Montmayeur A."/>
            <person name="Mulrain L."/>
            <person name="Navidi A."/>
            <person name="Naylor J."/>
            <person name="Negash T."/>
            <person name="Nguyen T."/>
            <person name="Nguyen N."/>
            <person name="Nicol R."/>
            <person name="Norbu C."/>
            <person name="Norbu N."/>
            <person name="Novod N."/>
            <person name="O'Neill B."/>
            <person name="Osman S."/>
            <person name="Markiewicz E."/>
            <person name="Oyono O.L."/>
            <person name="Patti C."/>
            <person name="Phunkhang P."/>
            <person name="Pierre F."/>
            <person name="Priest M."/>
            <person name="Raghuraman S."/>
            <person name="Rege F."/>
            <person name="Reyes R."/>
            <person name="Rise C."/>
            <person name="Rogov P."/>
            <person name="Ross K."/>
            <person name="Ryan E."/>
            <person name="Settipalli S."/>
            <person name="Shea T."/>
            <person name="Sherpa N."/>
            <person name="Shi L."/>
            <person name="Shih D."/>
            <person name="Sparrow T."/>
            <person name="Spaulding J."/>
            <person name="Stalker J."/>
            <person name="Stange-Thomann N."/>
            <person name="Stavropoulos S."/>
            <person name="Stone C."/>
            <person name="Strader C."/>
            <person name="Tesfaye S."/>
            <person name="Thomson T."/>
            <person name="Thoulutsang Y."/>
            <person name="Thoulutsang D."/>
            <person name="Topham K."/>
            <person name="Topping I."/>
            <person name="Tsamla T."/>
            <person name="Vassiliev H."/>
            <person name="Vo A."/>
            <person name="Wangchuk T."/>
            <person name="Wangdi T."/>
            <person name="Weiand M."/>
            <person name="Wilkinson J."/>
            <person name="Wilson A."/>
            <person name="Yadav S."/>
            <person name="Young G."/>
            <person name="Yu Q."/>
            <person name="Zembek L."/>
            <person name="Zhong D."/>
            <person name="Zimmer A."/>
            <person name="Zwirko Z."/>
            <person name="Jaffe D.B."/>
            <person name="Alvarez P."/>
            <person name="Brockman W."/>
            <person name="Butler J."/>
            <person name="Chin C."/>
            <person name="Gnerre S."/>
            <person name="Grabherr M."/>
            <person name="Kleber M."/>
            <person name="Mauceli E."/>
            <person name="MacCallum I."/>
        </authorList>
    </citation>
    <scope>NUCLEOTIDE SEQUENCE [LARGE SCALE GENOMIC DNA]</scope>
    <source>
        <strain evidence="3">Rob3c / Tucson 14021-0248.25</strain>
    </source>
</reference>
<feature type="compositionally biased region" description="Basic and acidic residues" evidence="1">
    <location>
        <begin position="1"/>
        <end position="11"/>
    </location>
</feature>
<gene>
    <name evidence="2" type="primary">Dsec\GM12890</name>
    <name evidence="2" type="ORF">Dsec_GM12890</name>
</gene>
<dbReference type="EMBL" id="CH480819">
    <property type="protein sequence ID" value="EDW53536.1"/>
    <property type="molecule type" value="Genomic_DNA"/>
</dbReference>
<organism evidence="3">
    <name type="scientific">Drosophila sechellia</name>
    <name type="common">Fruit fly</name>
    <dbReference type="NCBI Taxonomy" id="7238"/>
    <lineage>
        <taxon>Eukaryota</taxon>
        <taxon>Metazoa</taxon>
        <taxon>Ecdysozoa</taxon>
        <taxon>Arthropoda</taxon>
        <taxon>Hexapoda</taxon>
        <taxon>Insecta</taxon>
        <taxon>Pterygota</taxon>
        <taxon>Neoptera</taxon>
        <taxon>Endopterygota</taxon>
        <taxon>Diptera</taxon>
        <taxon>Brachycera</taxon>
        <taxon>Muscomorpha</taxon>
        <taxon>Ephydroidea</taxon>
        <taxon>Drosophilidae</taxon>
        <taxon>Drosophila</taxon>
        <taxon>Sophophora</taxon>
    </lineage>
</organism>
<dbReference type="AlphaFoldDB" id="B4HZS9"/>
<name>B4HZS9_DROSE</name>